<protein>
    <submittedName>
        <fullName evidence="1">Uncharacterized protein</fullName>
    </submittedName>
</protein>
<proteinExistence type="predicted"/>
<sequence>MVKMPDCPACRGRNVGRVGTGQYYCWDCCIEFNWGNRGVRLYRVEADGELSRIDGPDVPA</sequence>
<dbReference type="EMBL" id="LR778114">
    <property type="protein sequence ID" value="CAB1128958.1"/>
    <property type="molecule type" value="Genomic_DNA"/>
</dbReference>
<dbReference type="AlphaFoldDB" id="A0A6F8ZG94"/>
<dbReference type="KEGG" id="hfv:R50_1452"/>
<keyword evidence="2" id="KW-1185">Reference proteome</keyword>
<dbReference type="Proteomes" id="UP000503399">
    <property type="component" value="Chromosome"/>
</dbReference>
<organism evidence="1 2">
    <name type="scientific">Candidatus Hydrogenisulfobacillus filiaventi</name>
    <dbReference type="NCBI Taxonomy" id="2707344"/>
    <lineage>
        <taxon>Bacteria</taxon>
        <taxon>Bacillati</taxon>
        <taxon>Bacillota</taxon>
        <taxon>Clostridia</taxon>
        <taxon>Eubacteriales</taxon>
        <taxon>Clostridiales Family XVII. Incertae Sedis</taxon>
        <taxon>Candidatus Hydrogenisulfobacillus</taxon>
    </lineage>
</organism>
<name>A0A6F8ZG94_9FIRM</name>
<evidence type="ECO:0000313" key="2">
    <source>
        <dbReference type="Proteomes" id="UP000503399"/>
    </source>
</evidence>
<accession>A0A6F8ZG94</accession>
<gene>
    <name evidence="1" type="ORF">R50_1452</name>
</gene>
<reference evidence="1 2" key="1">
    <citation type="submission" date="2020-02" db="EMBL/GenBank/DDBJ databases">
        <authorList>
            <person name="Hogendoorn C."/>
        </authorList>
    </citation>
    <scope>NUCLEOTIDE SEQUENCE [LARGE SCALE GENOMIC DNA]</scope>
    <source>
        <strain evidence="1">R501</strain>
    </source>
</reference>
<evidence type="ECO:0000313" key="1">
    <source>
        <dbReference type="EMBL" id="CAB1128958.1"/>
    </source>
</evidence>